<feature type="transmembrane region" description="Helical" evidence="2">
    <location>
        <begin position="21"/>
        <end position="45"/>
    </location>
</feature>
<dbReference type="InterPro" id="IPR051311">
    <property type="entry name" value="DedA_domain"/>
</dbReference>
<gene>
    <name evidence="4" type="ORF">HNQ34_003098</name>
</gene>
<dbReference type="EMBL" id="JACHEP010000025">
    <property type="protein sequence ID" value="MBB5325991.1"/>
    <property type="molecule type" value="Genomic_DNA"/>
</dbReference>
<accession>A0A7W8MX34</accession>
<evidence type="ECO:0000313" key="4">
    <source>
        <dbReference type="EMBL" id="MBB5325991.1"/>
    </source>
</evidence>
<dbReference type="Pfam" id="PF09335">
    <property type="entry name" value="VTT_dom"/>
    <property type="match status" value="1"/>
</dbReference>
<feature type="transmembrane region" description="Helical" evidence="2">
    <location>
        <begin position="151"/>
        <end position="174"/>
    </location>
</feature>
<dbReference type="GO" id="GO:0005886">
    <property type="term" value="C:plasma membrane"/>
    <property type="evidence" value="ECO:0007669"/>
    <property type="project" value="TreeGrafter"/>
</dbReference>
<sequence length="212" mass="24598">MRKLKNRFHRCREEYIATTVIFAYIQSYGYLIIFLFLFFGIVGIPAPEESLLFFLGVLVSQQQLAWAYCFIVSWLGATIGMVTAYGMGFFFGHPLMRKYGKYVGIKEEKWERANGLFRKYGKWFVLFGFYLPGVRQISPYMAGGIRFPFRVFLLLSSIGALLWIVPIMLVGMFLGQHIHIPLASIPLIGMILFFLFLVVLWIKQIFNKKQLS</sequence>
<feature type="transmembrane region" description="Helical" evidence="2">
    <location>
        <begin position="180"/>
        <end position="202"/>
    </location>
</feature>
<proteinExistence type="inferred from homology"/>
<dbReference type="PANTHER" id="PTHR42709:SF9">
    <property type="entry name" value="ALKALINE PHOSPHATASE LIKE PROTEIN"/>
    <property type="match status" value="1"/>
</dbReference>
<feature type="domain" description="VTT" evidence="3">
    <location>
        <begin position="47"/>
        <end position="171"/>
    </location>
</feature>
<keyword evidence="2" id="KW-1133">Transmembrane helix</keyword>
<feature type="transmembrane region" description="Helical" evidence="2">
    <location>
        <begin position="65"/>
        <end position="91"/>
    </location>
</feature>
<dbReference type="PANTHER" id="PTHR42709">
    <property type="entry name" value="ALKALINE PHOSPHATASE LIKE PROTEIN"/>
    <property type="match status" value="1"/>
</dbReference>
<dbReference type="AlphaFoldDB" id="A0A7W8MX34"/>
<keyword evidence="2" id="KW-0472">Membrane</keyword>
<comment type="similarity">
    <text evidence="1">Belongs to the DedA family.</text>
</comment>
<keyword evidence="2" id="KW-0812">Transmembrane</keyword>
<evidence type="ECO:0000259" key="3">
    <source>
        <dbReference type="Pfam" id="PF09335"/>
    </source>
</evidence>
<keyword evidence="5" id="KW-1185">Reference proteome</keyword>
<name>A0A7W8MX34_9BACL</name>
<protein>
    <submittedName>
        <fullName evidence="4">Membrane protein DedA with SNARE-associated domain</fullName>
    </submittedName>
</protein>
<reference evidence="4 5" key="1">
    <citation type="submission" date="2020-08" db="EMBL/GenBank/DDBJ databases">
        <title>Genomic Encyclopedia of Type Strains, Phase IV (KMG-IV): sequencing the most valuable type-strain genomes for metagenomic binning, comparative biology and taxonomic classification.</title>
        <authorList>
            <person name="Goeker M."/>
        </authorList>
    </citation>
    <scope>NUCLEOTIDE SEQUENCE [LARGE SCALE GENOMIC DNA]</scope>
    <source>
        <strain evidence="4 5">DSM 16325</strain>
    </source>
</reference>
<organism evidence="4 5">
    <name type="scientific">Anoxybacteroides tepidamans</name>
    <dbReference type="NCBI Taxonomy" id="265948"/>
    <lineage>
        <taxon>Bacteria</taxon>
        <taxon>Bacillati</taxon>
        <taxon>Bacillota</taxon>
        <taxon>Bacilli</taxon>
        <taxon>Bacillales</taxon>
        <taxon>Anoxybacillaceae</taxon>
        <taxon>Anoxybacteroides</taxon>
    </lineage>
</organism>
<evidence type="ECO:0000256" key="1">
    <source>
        <dbReference type="ARBA" id="ARBA00010792"/>
    </source>
</evidence>
<dbReference type="Proteomes" id="UP000520011">
    <property type="component" value="Unassembled WGS sequence"/>
</dbReference>
<evidence type="ECO:0000256" key="2">
    <source>
        <dbReference type="SAM" id="Phobius"/>
    </source>
</evidence>
<dbReference type="InterPro" id="IPR032816">
    <property type="entry name" value="VTT_dom"/>
</dbReference>
<comment type="caution">
    <text evidence="4">The sequence shown here is derived from an EMBL/GenBank/DDBJ whole genome shotgun (WGS) entry which is preliminary data.</text>
</comment>
<evidence type="ECO:0000313" key="5">
    <source>
        <dbReference type="Proteomes" id="UP000520011"/>
    </source>
</evidence>